<dbReference type="Pfam" id="PF05685">
    <property type="entry name" value="Uma2"/>
    <property type="match status" value="1"/>
</dbReference>
<organism evidence="2 3">
    <name type="scientific">Streptomyces scopuliridis RB72</name>
    <dbReference type="NCBI Taxonomy" id="1440053"/>
    <lineage>
        <taxon>Bacteria</taxon>
        <taxon>Bacillati</taxon>
        <taxon>Actinomycetota</taxon>
        <taxon>Actinomycetes</taxon>
        <taxon>Kitasatosporales</taxon>
        <taxon>Streptomycetaceae</taxon>
        <taxon>Streptomyces</taxon>
    </lineage>
</organism>
<proteinExistence type="predicted"/>
<reference evidence="2 3" key="1">
    <citation type="submission" date="2013-12" db="EMBL/GenBank/DDBJ databases">
        <title>Annotated genome of Streptomyces scopuliridis.</title>
        <authorList>
            <person name="Olson J.B."/>
        </authorList>
    </citation>
    <scope>NUCLEOTIDE SEQUENCE [LARGE SCALE GENOMIC DNA]</scope>
    <source>
        <strain evidence="2 3">RB72</strain>
    </source>
</reference>
<dbReference type="STRING" id="1440053.GCA_000718095_04185"/>
<dbReference type="CDD" id="cd06260">
    <property type="entry name" value="DUF820-like"/>
    <property type="match status" value="1"/>
</dbReference>
<sequence length="194" mass="21911">MAERAVQMSVEEFEKIAKLVEKQSDTVRLEFINGRIGFKGMTDGDHSEIIRWLQERCLQARPDVWLYAGGELGLEVETYRKGRAKPDAILAPRKSFLGQNDWADPARALMVVEVTSYDWDTDRRDRKEKPAAYAAAGIPLYLLIDRDHCTVTVHSDPAADGYGRRHAVDFGKKVTLPSPVGIELDTEELEDYVS</sequence>
<dbReference type="Gene3D" id="3.90.1570.10">
    <property type="entry name" value="tt1808, chain A"/>
    <property type="match status" value="1"/>
</dbReference>
<dbReference type="Proteomes" id="UP000245992">
    <property type="component" value="Unassembled WGS sequence"/>
</dbReference>
<dbReference type="EMBL" id="AZSP01000260">
    <property type="protein sequence ID" value="PVE08209.1"/>
    <property type="molecule type" value="Genomic_DNA"/>
</dbReference>
<dbReference type="InterPro" id="IPR008538">
    <property type="entry name" value="Uma2"/>
</dbReference>
<evidence type="ECO:0000259" key="1">
    <source>
        <dbReference type="Pfam" id="PF05685"/>
    </source>
</evidence>
<dbReference type="PANTHER" id="PTHR35400:SF3">
    <property type="entry name" value="SLL1072 PROTEIN"/>
    <property type="match status" value="1"/>
</dbReference>
<feature type="domain" description="Putative restriction endonuclease" evidence="1">
    <location>
        <begin position="11"/>
        <end position="186"/>
    </location>
</feature>
<dbReference type="InterPro" id="IPR011335">
    <property type="entry name" value="Restrct_endonuc-II-like"/>
</dbReference>
<dbReference type="PANTHER" id="PTHR35400">
    <property type="entry name" value="SLR1083 PROTEIN"/>
    <property type="match status" value="1"/>
</dbReference>
<protein>
    <recommendedName>
        <fullName evidence="1">Putative restriction endonuclease domain-containing protein</fullName>
    </recommendedName>
</protein>
<accession>A0A2T7SZ69</accession>
<gene>
    <name evidence="2" type="ORF">Y717_18525</name>
</gene>
<name>A0A2T7SZ69_9ACTN</name>
<dbReference type="AlphaFoldDB" id="A0A2T7SZ69"/>
<dbReference type="InterPro" id="IPR012296">
    <property type="entry name" value="Nuclease_put_TT1808"/>
</dbReference>
<comment type="caution">
    <text evidence="2">The sequence shown here is derived from an EMBL/GenBank/DDBJ whole genome shotgun (WGS) entry which is preliminary data.</text>
</comment>
<evidence type="ECO:0000313" key="2">
    <source>
        <dbReference type="EMBL" id="PVE08209.1"/>
    </source>
</evidence>
<evidence type="ECO:0000313" key="3">
    <source>
        <dbReference type="Proteomes" id="UP000245992"/>
    </source>
</evidence>
<dbReference type="SUPFAM" id="SSF52980">
    <property type="entry name" value="Restriction endonuclease-like"/>
    <property type="match status" value="1"/>
</dbReference>
<keyword evidence="3" id="KW-1185">Reference proteome</keyword>